<dbReference type="OrthoDB" id="2325869at2759"/>
<dbReference type="SUPFAM" id="SSF55073">
    <property type="entry name" value="Nucleotide cyclase"/>
    <property type="match status" value="1"/>
</dbReference>
<dbReference type="SMART" id="SM00267">
    <property type="entry name" value="GGDEF"/>
    <property type="match status" value="1"/>
</dbReference>
<dbReference type="PROSITE" id="PS50011">
    <property type="entry name" value="PROTEIN_KINASE_DOM"/>
    <property type="match status" value="1"/>
</dbReference>
<dbReference type="PROSITE" id="PS50887">
    <property type="entry name" value="GGDEF"/>
    <property type="match status" value="1"/>
</dbReference>
<evidence type="ECO:0000313" key="7">
    <source>
        <dbReference type="Proteomes" id="UP000439903"/>
    </source>
</evidence>
<dbReference type="SUPFAM" id="SSF49879">
    <property type="entry name" value="SMAD/FHA domain"/>
    <property type="match status" value="1"/>
</dbReference>
<name>A0A8H3XP73_GIGMA</name>
<dbReference type="InterPro" id="IPR029787">
    <property type="entry name" value="Nucleotide_cyclase"/>
</dbReference>
<dbReference type="InterPro" id="IPR043128">
    <property type="entry name" value="Rev_trsase/Diguanyl_cyclase"/>
</dbReference>
<sequence>MNLTMDDINKSYAKRFDYNEFHVLKNISDGSTEVKLARRKTNNQFVVLKFLKKYQNENEYYNKFIRETANLREITHNDNVIEFYGVTKEPTKKFHSMVLQYCSGKNLREHLKEEYAIKNDWSYRIQMAIEIATGLQCIHAESLVHCDLNSKNIMLHDGRFVIIDFGSSMSLKNQTEPTLKITAENIAYVDPKFFDITRDDNKYDQSSDIYSLGVIFWEISSGRPPFSDRLELKDTKKLKRFLALDGREDHIYLTPVDFKELYCDSWNPDPEKRPSIDEVINRLNDIEFDCEYQNSNYNPKISLGNSFKNRIRPTSRIVACLEVAKGSFSNLYIFLSLGEISIGRGNSNDVIIKDQEIAKKHARISVYNWKVKIEKFESDYEIFVNGKKLESHTPRDLIKDDVISMGRSEFQYLPNVEYISRMAISLPVYNRTYFLKKLEDEFKSAKENKRDLCLLFIDLDNFKSINDQNDHSAGNYVLEELVKLIQNDHVRPEDTFARYGGDEFTILLKDVDINLAFKIAEKIRCSIKTHSFIYNKIKLPITLSIGVSEMNSSVETCKELLSHADNASIEAKKDGRDRVIIWNNKPNSMPKSENYSRESPNESVEGGSYHIESFVSSPIMNTSTSSTMDEEIDVTIIKLDSENKETKCCTYLPSKETLNFIRTKLEEYDDDFRWEKLSFCEEKLESAKFDLLQLKDEKGFKFETNGFIENAKKKAFKIIINKIEPPSDSVFNHKDNTYKCDHEFRTDCKRCLIIDGKVSDALEWFCSSLKLSPIYSEQFTNHLCEWWPKKEIIISDIIATDEFVKDVKAALESNEDIIKQLRKVSEEYGHFYAHRLILGGAIVKSNSHVKNSVGQDNNVKNIQNFHNDNTDVSTSVNVIGGNKNKYSEDNIKSWDESLENESTWKIIGYNQIYPLFELLEEDLKKEVLSALGHRILKAGTKDVNFDLKENSPYIHNLSPHIKEIGGNVHSYQIFASIMSKCDKILFSAHIDYLNKDKNIPVIVVHNIEREYSSSTTHCSIKLGWIIVGPLTNFDFKIQFPLVFKSMKQSMKHMKSLKGDHLTVGINNYNPCILGICAVEANSQTGSMSNNDSTRKESTQFDITYDPKETDIVIGTHFSTYKGSACLFVYNIKDIEKPVDETVLQNLALYTCVVDIDNHDKFDFGQENVIWESSEQEKISFANFESIKSSKKVSENDLILVSQQFKNCPACNHFGFVNVNSNNSKVIYKSLNSKLLNSAEDIAYLLISLVNNPKN</sequence>
<dbReference type="EMBL" id="WTPW01000846">
    <property type="protein sequence ID" value="KAF0475473.1"/>
    <property type="molecule type" value="Genomic_DNA"/>
</dbReference>
<dbReference type="Pfam" id="PF00990">
    <property type="entry name" value="GGDEF"/>
    <property type="match status" value="1"/>
</dbReference>
<dbReference type="InterPro" id="IPR011009">
    <property type="entry name" value="Kinase-like_dom_sf"/>
</dbReference>
<dbReference type="Gene3D" id="1.10.510.10">
    <property type="entry name" value="Transferase(Phosphotransferase) domain 1"/>
    <property type="match status" value="1"/>
</dbReference>
<dbReference type="InterPro" id="IPR050469">
    <property type="entry name" value="Diguanylate_Cyclase"/>
</dbReference>
<dbReference type="Gene3D" id="3.30.70.270">
    <property type="match status" value="1"/>
</dbReference>
<dbReference type="InterPro" id="IPR008984">
    <property type="entry name" value="SMAD_FHA_dom_sf"/>
</dbReference>
<comment type="caution">
    <text evidence="6">The sequence shown here is derived from an EMBL/GenBank/DDBJ whole genome shotgun (WGS) entry which is preliminary data.</text>
</comment>
<keyword evidence="6" id="KW-0418">Kinase</keyword>
<dbReference type="GO" id="GO:0052621">
    <property type="term" value="F:diguanylate cyclase activity"/>
    <property type="evidence" value="ECO:0007669"/>
    <property type="project" value="TreeGrafter"/>
</dbReference>
<comment type="similarity">
    <text evidence="2">Belongs to the protein kinase superfamily. CAMK Ser/Thr protein kinase family. CHEK2 subfamily.</text>
</comment>
<feature type="domain" description="FHA" evidence="3">
    <location>
        <begin position="340"/>
        <end position="389"/>
    </location>
</feature>
<dbReference type="GO" id="GO:0005524">
    <property type="term" value="F:ATP binding"/>
    <property type="evidence" value="ECO:0007669"/>
    <property type="project" value="InterPro"/>
</dbReference>
<dbReference type="PROSITE" id="PS50006">
    <property type="entry name" value="FHA_DOMAIN"/>
    <property type="match status" value="1"/>
</dbReference>
<reference evidence="6 7" key="1">
    <citation type="journal article" date="2019" name="Environ. Microbiol.">
        <title>At the nexus of three kingdoms: the genome of the mycorrhizal fungus Gigaspora margarita provides insights into plant, endobacterial and fungal interactions.</title>
        <authorList>
            <person name="Venice F."/>
            <person name="Ghignone S."/>
            <person name="Salvioli di Fossalunga A."/>
            <person name="Amselem J."/>
            <person name="Novero M."/>
            <person name="Xianan X."/>
            <person name="Sedzielewska Toro K."/>
            <person name="Morin E."/>
            <person name="Lipzen A."/>
            <person name="Grigoriev I.V."/>
            <person name="Henrissat B."/>
            <person name="Martin F.M."/>
            <person name="Bonfante P."/>
        </authorList>
    </citation>
    <scope>NUCLEOTIDE SEQUENCE [LARGE SCALE GENOMIC DNA]</scope>
    <source>
        <strain evidence="6 7">BEG34</strain>
    </source>
</reference>
<feature type="domain" description="GGDEF" evidence="5">
    <location>
        <begin position="450"/>
        <end position="584"/>
    </location>
</feature>
<dbReference type="PANTHER" id="PTHR45138">
    <property type="entry name" value="REGULATORY COMPONENTS OF SENSORY TRANSDUCTION SYSTEM"/>
    <property type="match status" value="1"/>
</dbReference>
<gene>
    <name evidence="6" type="ORF">F8M41_024616</name>
</gene>
<dbReference type="GO" id="GO:0005886">
    <property type="term" value="C:plasma membrane"/>
    <property type="evidence" value="ECO:0007669"/>
    <property type="project" value="TreeGrafter"/>
</dbReference>
<evidence type="ECO:0000259" key="5">
    <source>
        <dbReference type="PROSITE" id="PS50887"/>
    </source>
</evidence>
<dbReference type="SMART" id="SM00240">
    <property type="entry name" value="FHA"/>
    <property type="match status" value="1"/>
</dbReference>
<protein>
    <submittedName>
        <fullName evidence="6">Kinase-like protein</fullName>
    </submittedName>
</protein>
<evidence type="ECO:0000256" key="1">
    <source>
        <dbReference type="ARBA" id="ARBA00004167"/>
    </source>
</evidence>
<dbReference type="Proteomes" id="UP000439903">
    <property type="component" value="Unassembled WGS sequence"/>
</dbReference>
<comment type="subcellular location">
    <subcellularLocation>
        <location evidence="1">Membrane</location>
        <topology evidence="1">Single-pass membrane protein</topology>
    </subcellularLocation>
</comment>
<dbReference type="CDD" id="cd00060">
    <property type="entry name" value="FHA"/>
    <property type="match status" value="1"/>
</dbReference>
<evidence type="ECO:0000259" key="4">
    <source>
        <dbReference type="PROSITE" id="PS50011"/>
    </source>
</evidence>
<dbReference type="AlphaFoldDB" id="A0A8H3XP73"/>
<keyword evidence="7" id="KW-1185">Reference proteome</keyword>
<evidence type="ECO:0000313" key="6">
    <source>
        <dbReference type="EMBL" id="KAF0475473.1"/>
    </source>
</evidence>
<feature type="domain" description="Protein kinase" evidence="4">
    <location>
        <begin position="21"/>
        <end position="288"/>
    </location>
</feature>
<proteinExistence type="inferred from homology"/>
<dbReference type="Pfam" id="PF00069">
    <property type="entry name" value="Pkinase"/>
    <property type="match status" value="1"/>
</dbReference>
<dbReference type="NCBIfam" id="TIGR00254">
    <property type="entry name" value="GGDEF"/>
    <property type="match status" value="1"/>
</dbReference>
<dbReference type="SUPFAM" id="SSF56112">
    <property type="entry name" value="Protein kinase-like (PK-like)"/>
    <property type="match status" value="1"/>
</dbReference>
<dbReference type="GO" id="GO:0043709">
    <property type="term" value="P:cell adhesion involved in single-species biofilm formation"/>
    <property type="evidence" value="ECO:0007669"/>
    <property type="project" value="TreeGrafter"/>
</dbReference>
<dbReference type="InterPro" id="IPR000160">
    <property type="entry name" value="GGDEF_dom"/>
</dbReference>
<dbReference type="GO" id="GO:0004672">
    <property type="term" value="F:protein kinase activity"/>
    <property type="evidence" value="ECO:0007669"/>
    <property type="project" value="InterPro"/>
</dbReference>
<dbReference type="InterPro" id="IPR000719">
    <property type="entry name" value="Prot_kinase_dom"/>
</dbReference>
<dbReference type="Gene3D" id="2.60.200.20">
    <property type="match status" value="1"/>
</dbReference>
<dbReference type="PANTHER" id="PTHR45138:SF9">
    <property type="entry name" value="DIGUANYLATE CYCLASE DGCM-RELATED"/>
    <property type="match status" value="1"/>
</dbReference>
<evidence type="ECO:0000259" key="3">
    <source>
        <dbReference type="PROSITE" id="PS50006"/>
    </source>
</evidence>
<dbReference type="CDD" id="cd01949">
    <property type="entry name" value="GGDEF"/>
    <property type="match status" value="1"/>
</dbReference>
<dbReference type="Pfam" id="PF00498">
    <property type="entry name" value="FHA"/>
    <property type="match status" value="1"/>
</dbReference>
<accession>A0A8H3XP73</accession>
<dbReference type="InterPro" id="IPR000253">
    <property type="entry name" value="FHA_dom"/>
</dbReference>
<keyword evidence="6" id="KW-0808">Transferase</keyword>
<organism evidence="6 7">
    <name type="scientific">Gigaspora margarita</name>
    <dbReference type="NCBI Taxonomy" id="4874"/>
    <lineage>
        <taxon>Eukaryota</taxon>
        <taxon>Fungi</taxon>
        <taxon>Fungi incertae sedis</taxon>
        <taxon>Mucoromycota</taxon>
        <taxon>Glomeromycotina</taxon>
        <taxon>Glomeromycetes</taxon>
        <taxon>Diversisporales</taxon>
        <taxon>Gigasporaceae</taxon>
        <taxon>Gigaspora</taxon>
    </lineage>
</organism>
<evidence type="ECO:0000256" key="2">
    <source>
        <dbReference type="ARBA" id="ARBA00005575"/>
    </source>
</evidence>